<keyword evidence="2" id="KW-1185">Reference proteome</keyword>
<sequence>MGGVARPLHPGGYSRTTRLLPTRTARGFASSPFLSSARTSVRAILQQRCLQGTACRPFRWGCVHCFAIRGSSDARVCRYTQGPHASRWQNRISAPNGHVLLREGLNLCFYIRRPHQEIARGVLHSLDAYVHAIGPGALGWYVDEEGSAQELDDTGWKRIQRELLEEQWPLIRLLDAAPGEQRYCFDYSGKPLGDPSLEDEPDASCAVSFWLPAEYLEEHGPDRVHELALELAAPLPFYFGQAGLSFNGETDVIGVLREIRERCFRYPGLDIPHPSWLSWHLGTRVRGPSWLTFLGQPLLGELGGTAGLRSRLSSPGTTVQQMEGERVVVTLAPCPEAGDTEQGHTLPAYRELARVLEPWLYHEESNSGLDFPPEAMRRWERRFLD</sequence>
<reference evidence="1 2" key="1">
    <citation type="submission" date="2019-08" db="EMBL/GenBank/DDBJ databases">
        <title>Archangium and Cystobacter genomes.</title>
        <authorList>
            <person name="Chen I.-C.K."/>
            <person name="Wielgoss S."/>
        </authorList>
    </citation>
    <scope>NUCLEOTIDE SEQUENCE [LARGE SCALE GENOMIC DNA]</scope>
    <source>
        <strain evidence="1 2">Cbm 6</strain>
    </source>
</reference>
<evidence type="ECO:0000313" key="1">
    <source>
        <dbReference type="EMBL" id="WNG52026.1"/>
    </source>
</evidence>
<dbReference type="Pfam" id="PF11876">
    <property type="entry name" value="TsiV"/>
    <property type="match status" value="1"/>
</dbReference>
<dbReference type="InterPro" id="IPR021815">
    <property type="entry name" value="TsiV"/>
</dbReference>
<proteinExistence type="predicted"/>
<organism evidence="1 2">
    <name type="scientific">Archangium minus</name>
    <dbReference type="NCBI Taxonomy" id="83450"/>
    <lineage>
        <taxon>Bacteria</taxon>
        <taxon>Pseudomonadati</taxon>
        <taxon>Myxococcota</taxon>
        <taxon>Myxococcia</taxon>
        <taxon>Myxococcales</taxon>
        <taxon>Cystobacterineae</taxon>
        <taxon>Archangiaceae</taxon>
        <taxon>Archangium</taxon>
    </lineage>
</organism>
<dbReference type="Proteomes" id="UP001611383">
    <property type="component" value="Chromosome"/>
</dbReference>
<dbReference type="EMBL" id="CP043494">
    <property type="protein sequence ID" value="WNG52026.1"/>
    <property type="molecule type" value="Genomic_DNA"/>
</dbReference>
<accession>A0ABY9X9F0</accession>
<protein>
    <submittedName>
        <fullName evidence="1">DUF3396 domain-containing protein</fullName>
    </submittedName>
</protein>
<gene>
    <name evidence="1" type="ORF">F0U60_53915</name>
</gene>
<name>A0ABY9X9F0_9BACT</name>
<evidence type="ECO:0000313" key="2">
    <source>
        <dbReference type="Proteomes" id="UP001611383"/>
    </source>
</evidence>